<protein>
    <submittedName>
        <fullName evidence="1">Uncharacterized protein</fullName>
    </submittedName>
</protein>
<evidence type="ECO:0000313" key="1">
    <source>
        <dbReference type="EMBL" id="KAF3339439.1"/>
    </source>
</evidence>
<dbReference type="InterPro" id="IPR011990">
    <property type="entry name" value="TPR-like_helical_dom_sf"/>
</dbReference>
<comment type="caution">
    <text evidence="1">The sequence shown here is derived from an EMBL/GenBank/DDBJ whole genome shotgun (WGS) entry which is preliminary data.</text>
</comment>
<dbReference type="Proteomes" id="UP000623129">
    <property type="component" value="Unassembled WGS sequence"/>
</dbReference>
<name>A0A833RUA5_9POAL</name>
<keyword evidence="2" id="KW-1185">Reference proteome</keyword>
<accession>A0A833RUA5</accession>
<dbReference type="EMBL" id="SWLB01000004">
    <property type="protein sequence ID" value="KAF3339439.1"/>
    <property type="molecule type" value="Genomic_DNA"/>
</dbReference>
<organism evidence="1 2">
    <name type="scientific">Carex littledalei</name>
    <dbReference type="NCBI Taxonomy" id="544730"/>
    <lineage>
        <taxon>Eukaryota</taxon>
        <taxon>Viridiplantae</taxon>
        <taxon>Streptophyta</taxon>
        <taxon>Embryophyta</taxon>
        <taxon>Tracheophyta</taxon>
        <taxon>Spermatophyta</taxon>
        <taxon>Magnoliopsida</taxon>
        <taxon>Liliopsida</taxon>
        <taxon>Poales</taxon>
        <taxon>Cyperaceae</taxon>
        <taxon>Cyperoideae</taxon>
        <taxon>Cariceae</taxon>
        <taxon>Carex</taxon>
        <taxon>Carex subgen. Euthyceras</taxon>
    </lineage>
</organism>
<dbReference type="OrthoDB" id="423589at2759"/>
<dbReference type="AlphaFoldDB" id="A0A833RUA5"/>
<evidence type="ECO:0000313" key="2">
    <source>
        <dbReference type="Proteomes" id="UP000623129"/>
    </source>
</evidence>
<sequence length="82" mass="9070">MATEATEELYRVRDTYFPTDPADKASKIQTLADAALAELDSIPLGKKDQATLVDESIKHAKEAVMLDIKDGNSWCKILLFLS</sequence>
<dbReference type="Gene3D" id="1.25.40.10">
    <property type="entry name" value="Tetratricopeptide repeat domain"/>
    <property type="match status" value="1"/>
</dbReference>
<gene>
    <name evidence="1" type="ORF">FCM35_KLT16910</name>
</gene>
<proteinExistence type="predicted"/>
<reference evidence="1" key="1">
    <citation type="submission" date="2020-01" db="EMBL/GenBank/DDBJ databases">
        <title>Genome sequence of Kobresia littledalei, the first chromosome-level genome in the family Cyperaceae.</title>
        <authorList>
            <person name="Qu G."/>
        </authorList>
    </citation>
    <scope>NUCLEOTIDE SEQUENCE</scope>
    <source>
        <strain evidence="1">C.B.Clarke</strain>
        <tissue evidence="1">Leaf</tissue>
    </source>
</reference>